<feature type="compositionally biased region" description="Gly residues" evidence="1">
    <location>
        <begin position="1"/>
        <end position="20"/>
    </location>
</feature>
<gene>
    <name evidence="2" type="ORF">Fot_34991</name>
</gene>
<dbReference type="PANTHER" id="PTHR33598:SF4">
    <property type="entry name" value="OS02G0833400 PROTEIN"/>
    <property type="match status" value="1"/>
</dbReference>
<proteinExistence type="predicted"/>
<feature type="region of interest" description="Disordered" evidence="1">
    <location>
        <begin position="1"/>
        <end position="23"/>
    </location>
</feature>
<evidence type="ECO:0000313" key="3">
    <source>
        <dbReference type="Proteomes" id="UP001604277"/>
    </source>
</evidence>
<dbReference type="AlphaFoldDB" id="A0ABD1SN04"/>
<keyword evidence="3" id="KW-1185">Reference proteome</keyword>
<dbReference type="Pfam" id="PF05542">
    <property type="entry name" value="DUF760"/>
    <property type="match status" value="1"/>
</dbReference>
<name>A0ABD1SN04_9LAMI</name>
<dbReference type="PANTHER" id="PTHR33598">
    <property type="entry name" value="OS02G0833400 PROTEIN"/>
    <property type="match status" value="1"/>
</dbReference>
<organism evidence="2 3">
    <name type="scientific">Forsythia ovata</name>
    <dbReference type="NCBI Taxonomy" id="205694"/>
    <lineage>
        <taxon>Eukaryota</taxon>
        <taxon>Viridiplantae</taxon>
        <taxon>Streptophyta</taxon>
        <taxon>Embryophyta</taxon>
        <taxon>Tracheophyta</taxon>
        <taxon>Spermatophyta</taxon>
        <taxon>Magnoliopsida</taxon>
        <taxon>eudicotyledons</taxon>
        <taxon>Gunneridae</taxon>
        <taxon>Pentapetalae</taxon>
        <taxon>asterids</taxon>
        <taxon>lamiids</taxon>
        <taxon>Lamiales</taxon>
        <taxon>Oleaceae</taxon>
        <taxon>Forsythieae</taxon>
        <taxon>Forsythia</taxon>
    </lineage>
</organism>
<comment type="caution">
    <text evidence="2">The sequence shown here is derived from an EMBL/GenBank/DDBJ whole genome shotgun (WGS) entry which is preliminary data.</text>
</comment>
<protein>
    <submittedName>
        <fullName evidence="2">Uncharacterized protein</fullName>
    </submittedName>
</protein>
<evidence type="ECO:0000313" key="2">
    <source>
        <dbReference type="EMBL" id="KAL2501143.1"/>
    </source>
</evidence>
<sequence length="169" mass="18369">MCFGGDGSMEGGSKHGGSNQGDGSVEEINEDLIRFTGNAAVMAIMMDAGGVALVVSDKICKKVALSIQVKQPYDKAVTPVISSNLFVVDAMRQTVTNMIGTLPPQFFALRVTTVAKNLAQLMYSVMMTGYMFRNVQHRLDFDQSLEQVALPEPQEKKASSFYLPYPHPG</sequence>
<dbReference type="Proteomes" id="UP001604277">
    <property type="component" value="Unassembled WGS sequence"/>
</dbReference>
<accession>A0ABD1SN04</accession>
<dbReference type="InterPro" id="IPR008479">
    <property type="entry name" value="DUF760"/>
</dbReference>
<reference evidence="3" key="1">
    <citation type="submission" date="2024-07" db="EMBL/GenBank/DDBJ databases">
        <title>Two chromosome-level genome assemblies of Korean endemic species Abeliophyllum distichum and Forsythia ovata (Oleaceae).</title>
        <authorList>
            <person name="Jang H."/>
        </authorList>
    </citation>
    <scope>NUCLEOTIDE SEQUENCE [LARGE SCALE GENOMIC DNA]</scope>
</reference>
<dbReference type="EMBL" id="JBFOLJ010000010">
    <property type="protein sequence ID" value="KAL2501143.1"/>
    <property type="molecule type" value="Genomic_DNA"/>
</dbReference>
<evidence type="ECO:0000256" key="1">
    <source>
        <dbReference type="SAM" id="MobiDB-lite"/>
    </source>
</evidence>